<dbReference type="CDD" id="cd02907">
    <property type="entry name" value="Macro_Af1521_BAL-like"/>
    <property type="match status" value="1"/>
</dbReference>
<organism evidence="8 9">
    <name type="scientific">Fundulus heteroclitus</name>
    <name type="common">Killifish</name>
    <name type="synonym">Mummichog</name>
    <dbReference type="NCBI Taxonomy" id="8078"/>
    <lineage>
        <taxon>Eukaryota</taxon>
        <taxon>Metazoa</taxon>
        <taxon>Chordata</taxon>
        <taxon>Craniata</taxon>
        <taxon>Vertebrata</taxon>
        <taxon>Euteleostomi</taxon>
        <taxon>Actinopterygii</taxon>
        <taxon>Neopterygii</taxon>
        <taxon>Teleostei</taxon>
        <taxon>Neoteleostei</taxon>
        <taxon>Acanthomorphata</taxon>
        <taxon>Ovalentaria</taxon>
        <taxon>Atherinomorphae</taxon>
        <taxon>Cyprinodontiformes</taxon>
        <taxon>Fundulidae</taxon>
        <taxon>Fundulus</taxon>
    </lineage>
</organism>
<feature type="domain" description="Macro" evidence="7">
    <location>
        <begin position="61"/>
        <end position="253"/>
    </location>
</feature>
<dbReference type="CTD" id="83666"/>
<dbReference type="Proteomes" id="UP000265000">
    <property type="component" value="Unplaced"/>
</dbReference>
<evidence type="ECO:0000256" key="3">
    <source>
        <dbReference type="ARBA" id="ARBA00022679"/>
    </source>
</evidence>
<sequence>MDANLNIHLNRESVNIVKNSRDALCKVLHDKFGCVATIDGVEMENESRTSYQRRPSTISPEKRWEFILRSGVKISVWKADLTNFSAEAVVNAANDQLQHYGGLALALSTAGGPQIQKESADYVQKNGKLKTGEAVVLDAGSLPYNKIIHAVGPELDKHHSQYDLNKAKPLLKTAIWSILNKVDEYHLESVAIPAISSGLFHYPLSDCADTIASTVKYYYDNLHHQNHRPKKIFLVNHDEPTVKEMERACRQIFSPQQHQTYSQAAAGNSKGASHSAPPSVQMGSVRLTLKKGKIEEERTNVIVNTASGDGNLNIGKISSAILQKAGYQIQNEISRAVLNGNIICTQSYQLQCKEVFHTFCTEKGKDPAADQKLYFSVYECLMMAVGRRYISITFPAIGTGALGFSKAESASIMLSAVYNFAQTCSTLLEVYLVIFPSDHETFQAFQREMGLLQQRLASFSVPLEGKPGHQPHQHHSAHSGESQWYPSPEAHGPKDESHTSRALTPQISLDGPSEESKYEAQKWLKDLLSMDSHGIKIYNNFISHFSDTDHLRLSRFAEKGLFVEEFFTQGHACIEINGEKENAAVAAVKVEAMLCKVQKDFISEEECELQVLVDTEPAPKRQTVNRSSREFTKRADAFYRHGLKVKKVEEVENSALKKMFELKKKQLGCSKSEPMFQRIPAQFCEMISRIGFQAECAPPEDPKYGEGIYFTSNIKRIQELWRDQREKYLYFVEAEVLTGVSAPGSPGLLLPPVKCDSVRGGSDVSVIFSGYQALPKYIITCEKV</sequence>
<evidence type="ECO:0000256" key="2">
    <source>
        <dbReference type="ARBA" id="ARBA00022676"/>
    </source>
</evidence>
<dbReference type="InterPro" id="IPR002589">
    <property type="entry name" value="Macro_dom"/>
</dbReference>
<evidence type="ECO:0000256" key="5">
    <source>
        <dbReference type="ARBA" id="ARBA00023242"/>
    </source>
</evidence>
<dbReference type="SMART" id="SM00506">
    <property type="entry name" value="A1pp"/>
    <property type="match status" value="2"/>
</dbReference>
<dbReference type="GO" id="GO:0005634">
    <property type="term" value="C:nucleus"/>
    <property type="evidence" value="ECO:0007669"/>
    <property type="project" value="UniProtKB-SubCell"/>
</dbReference>
<evidence type="ECO:0000259" key="7">
    <source>
        <dbReference type="PROSITE" id="PS51154"/>
    </source>
</evidence>
<evidence type="ECO:0000313" key="8">
    <source>
        <dbReference type="Ensembl" id="ENSFHEP00000006309.1"/>
    </source>
</evidence>
<dbReference type="OrthoDB" id="6133115at2759"/>
<evidence type="ECO:0000256" key="4">
    <source>
        <dbReference type="ARBA" id="ARBA00023027"/>
    </source>
</evidence>
<dbReference type="SUPFAM" id="SSF52949">
    <property type="entry name" value="Macro domain-like"/>
    <property type="match status" value="2"/>
</dbReference>
<feature type="region of interest" description="Disordered" evidence="6">
    <location>
        <begin position="462"/>
        <end position="514"/>
    </location>
</feature>
<dbReference type="GO" id="GO:1990404">
    <property type="term" value="F:NAD+-protein mono-ADP-ribosyltransferase activity"/>
    <property type="evidence" value="ECO:0007669"/>
    <property type="project" value="TreeGrafter"/>
</dbReference>
<dbReference type="InterPro" id="IPR052056">
    <property type="entry name" value="Mono-ARTD/PARP"/>
</dbReference>
<dbReference type="PROSITE" id="PS51154">
    <property type="entry name" value="MACRO"/>
    <property type="match status" value="2"/>
</dbReference>
<evidence type="ECO:0000256" key="6">
    <source>
        <dbReference type="SAM" id="MobiDB-lite"/>
    </source>
</evidence>
<dbReference type="GO" id="GO:0010629">
    <property type="term" value="P:negative regulation of gene expression"/>
    <property type="evidence" value="ECO:0007669"/>
    <property type="project" value="TreeGrafter"/>
</dbReference>
<feature type="domain" description="Macro" evidence="7">
    <location>
        <begin position="274"/>
        <end position="453"/>
    </location>
</feature>
<dbReference type="PANTHER" id="PTHR14453:SF70">
    <property type="entry name" value="PROTEIN MONO-ADP-RIBOSYLTRANSFERASE PARP9"/>
    <property type="match status" value="1"/>
</dbReference>
<name>A0A3Q2P2R2_FUNHE</name>
<dbReference type="GO" id="GO:0005737">
    <property type="term" value="C:cytoplasm"/>
    <property type="evidence" value="ECO:0007669"/>
    <property type="project" value="TreeGrafter"/>
</dbReference>
<keyword evidence="5" id="KW-0539">Nucleus</keyword>
<dbReference type="GeneTree" id="ENSGT00940000158837"/>
<dbReference type="GeneID" id="105937091"/>
<dbReference type="Gene3D" id="3.40.220.10">
    <property type="entry name" value="Leucine Aminopeptidase, subunit E, domain 1"/>
    <property type="match status" value="2"/>
</dbReference>
<dbReference type="AlphaFoldDB" id="A0A3Q2P2R2"/>
<proteinExistence type="predicted"/>
<evidence type="ECO:0000313" key="9">
    <source>
        <dbReference type="Proteomes" id="UP000265000"/>
    </source>
</evidence>
<protein>
    <submittedName>
        <fullName evidence="8">Poly(ADP-ribose) polymerase family member 9</fullName>
    </submittedName>
</protein>
<dbReference type="SUPFAM" id="SSF56399">
    <property type="entry name" value="ADP-ribosylation"/>
    <property type="match status" value="1"/>
</dbReference>
<dbReference type="STRING" id="8078.ENSFHEP00000006309"/>
<reference evidence="8" key="2">
    <citation type="submission" date="2025-09" db="UniProtKB">
        <authorList>
            <consortium name="Ensembl"/>
        </authorList>
    </citation>
    <scope>IDENTIFICATION</scope>
</reference>
<keyword evidence="4" id="KW-0520">NAD</keyword>
<dbReference type="InterPro" id="IPR043472">
    <property type="entry name" value="Macro_dom-like"/>
</dbReference>
<evidence type="ECO:0000256" key="1">
    <source>
        <dbReference type="ARBA" id="ARBA00004123"/>
    </source>
</evidence>
<dbReference type="GO" id="GO:0003950">
    <property type="term" value="F:NAD+ poly-ADP-ribosyltransferase activity"/>
    <property type="evidence" value="ECO:0007669"/>
    <property type="project" value="TreeGrafter"/>
</dbReference>
<dbReference type="Ensembl" id="ENSFHET00000005717.1">
    <property type="protein sequence ID" value="ENSFHEP00000006309.1"/>
    <property type="gene ID" value="ENSFHEG00000007368.1"/>
</dbReference>
<dbReference type="Pfam" id="PF01661">
    <property type="entry name" value="Macro"/>
    <property type="match status" value="2"/>
</dbReference>
<accession>A0A3Q2P2R2</accession>
<dbReference type="GO" id="GO:0044389">
    <property type="term" value="F:ubiquitin-like protein ligase binding"/>
    <property type="evidence" value="ECO:0007669"/>
    <property type="project" value="TreeGrafter"/>
</dbReference>
<reference evidence="8" key="1">
    <citation type="submission" date="2025-08" db="UniProtKB">
        <authorList>
            <consortium name="Ensembl"/>
        </authorList>
    </citation>
    <scope>IDENTIFICATION</scope>
</reference>
<dbReference type="Gene3D" id="3.90.228.10">
    <property type="match status" value="1"/>
</dbReference>
<dbReference type="GO" id="GO:0070212">
    <property type="term" value="P:protein poly-ADP-ribosylation"/>
    <property type="evidence" value="ECO:0007669"/>
    <property type="project" value="TreeGrafter"/>
</dbReference>
<keyword evidence="3" id="KW-0808">Transferase</keyword>
<keyword evidence="2" id="KW-0328">Glycosyltransferase</keyword>
<keyword evidence="9" id="KW-1185">Reference proteome</keyword>
<dbReference type="PANTHER" id="PTHR14453">
    <property type="entry name" value="PARP/ZINC FINGER CCCH TYPE DOMAIN CONTAINING PROTEIN"/>
    <property type="match status" value="1"/>
</dbReference>
<comment type="subcellular location">
    <subcellularLocation>
        <location evidence="1">Nucleus</location>
    </subcellularLocation>
</comment>
<dbReference type="GO" id="GO:0003714">
    <property type="term" value="F:transcription corepressor activity"/>
    <property type="evidence" value="ECO:0007669"/>
    <property type="project" value="TreeGrafter"/>
</dbReference>
<dbReference type="GO" id="GO:0060335">
    <property type="term" value="P:positive regulation of type II interferon-mediated signaling pathway"/>
    <property type="evidence" value="ECO:0007669"/>
    <property type="project" value="TreeGrafter"/>
</dbReference>